<organism evidence="2 3">
    <name type="scientific">Saccharopolyspora rectivirgula</name>
    <dbReference type="NCBI Taxonomy" id="28042"/>
    <lineage>
        <taxon>Bacteria</taxon>
        <taxon>Bacillati</taxon>
        <taxon>Actinomycetota</taxon>
        <taxon>Actinomycetes</taxon>
        <taxon>Pseudonocardiales</taxon>
        <taxon>Pseudonocardiaceae</taxon>
        <taxon>Saccharopolyspora</taxon>
    </lineage>
</organism>
<feature type="domain" description="DUF8083" evidence="1">
    <location>
        <begin position="8"/>
        <end position="287"/>
    </location>
</feature>
<evidence type="ECO:0000313" key="3">
    <source>
        <dbReference type="Proteomes" id="UP000031419"/>
    </source>
</evidence>
<dbReference type="STRING" id="28042.GU90_09050"/>
<dbReference type="Proteomes" id="UP000031419">
    <property type="component" value="Unassembled WGS sequence"/>
</dbReference>
<reference evidence="2 3" key="1">
    <citation type="submission" date="2014-06" db="EMBL/GenBank/DDBJ databases">
        <title>Saccharopolyspora rectivirgula DSM-43113 Genome sequencing.</title>
        <authorList>
            <person name="Barrera C."/>
            <person name="Millon L."/>
            <person name="Rognon B."/>
            <person name="Zaugg C."/>
            <person name="Monod M."/>
        </authorList>
    </citation>
    <scope>NUCLEOTIDE SEQUENCE [LARGE SCALE GENOMIC DNA]</scope>
    <source>
        <strain evidence="2 3">DSM 43113</strain>
    </source>
</reference>
<accession>A0A073BA87</accession>
<dbReference type="eggNOG" id="ENOG5032IA4">
    <property type="taxonomic scope" value="Bacteria"/>
</dbReference>
<gene>
    <name evidence="2" type="ORF">GU90_09050</name>
</gene>
<dbReference type="InterPro" id="IPR058396">
    <property type="entry name" value="DUF8083"/>
</dbReference>
<comment type="caution">
    <text evidence="2">The sequence shown here is derived from an EMBL/GenBank/DDBJ whole genome shotgun (WGS) entry which is preliminary data.</text>
</comment>
<dbReference type="AlphaFoldDB" id="A0A073BA87"/>
<evidence type="ECO:0000313" key="2">
    <source>
        <dbReference type="EMBL" id="KEI44644.1"/>
    </source>
</evidence>
<name>A0A073BA87_9PSEU</name>
<dbReference type="EMBL" id="JNVU01000024">
    <property type="protein sequence ID" value="KEI44644.1"/>
    <property type="molecule type" value="Genomic_DNA"/>
</dbReference>
<keyword evidence="3" id="KW-1185">Reference proteome</keyword>
<dbReference type="Pfam" id="PF26312">
    <property type="entry name" value="DUF8083"/>
    <property type="match status" value="1"/>
</dbReference>
<evidence type="ECO:0000259" key="1">
    <source>
        <dbReference type="Pfam" id="PF26312"/>
    </source>
</evidence>
<protein>
    <recommendedName>
        <fullName evidence="1">DUF8083 domain-containing protein</fullName>
    </recommendedName>
</protein>
<sequence length="290" mass="32007">MHAVPEPFVAYLRVYEPLSSFSSPLREQLARAAEDKPLDLFDAGRLEQQVWLRNQLALPPRLLPEDRDEVPDVLVLDPSEVPAGPDAVSGPGPLVCPLDLRGRSAAALVGFLGAAEPSLRASVLPVPADRAKSRAQAVISELSGAPVHVLSSTWTVPLPWFTAVDPAERRVLQRDGQRRVCWRTTMTEAQRRVVRAHAVCERSIGESGPTRLLLELSRWLEQFHSHAAVELDYGGLTQMMSDSDLDADSSAEDVHAIIDAMELDDSAEVAARYEALRDYWAEFAAREHHN</sequence>
<proteinExistence type="predicted"/>